<protein>
    <submittedName>
        <fullName evidence="1">Uncharacterized protein</fullName>
    </submittedName>
</protein>
<proteinExistence type="predicted"/>
<sequence>MVWECYSRHRSQRQMYDTIFSPRH</sequence>
<reference evidence="1" key="1">
    <citation type="submission" date="2014-11" db="EMBL/GenBank/DDBJ databases">
        <authorList>
            <person name="Amaro Gonzalez C."/>
        </authorList>
    </citation>
    <scope>NUCLEOTIDE SEQUENCE</scope>
</reference>
<dbReference type="AlphaFoldDB" id="A0A0E9S8V5"/>
<name>A0A0E9S8V5_ANGAN</name>
<reference evidence="1" key="2">
    <citation type="journal article" date="2015" name="Fish Shellfish Immunol.">
        <title>Early steps in the European eel (Anguilla anguilla)-Vibrio vulnificus interaction in the gills: Role of the RtxA13 toxin.</title>
        <authorList>
            <person name="Callol A."/>
            <person name="Pajuelo D."/>
            <person name="Ebbesson L."/>
            <person name="Teles M."/>
            <person name="MacKenzie S."/>
            <person name="Amaro C."/>
        </authorList>
    </citation>
    <scope>NUCLEOTIDE SEQUENCE</scope>
</reference>
<dbReference type="EMBL" id="GBXM01070866">
    <property type="protein sequence ID" value="JAH37711.1"/>
    <property type="molecule type" value="Transcribed_RNA"/>
</dbReference>
<organism evidence="1">
    <name type="scientific">Anguilla anguilla</name>
    <name type="common">European freshwater eel</name>
    <name type="synonym">Muraena anguilla</name>
    <dbReference type="NCBI Taxonomy" id="7936"/>
    <lineage>
        <taxon>Eukaryota</taxon>
        <taxon>Metazoa</taxon>
        <taxon>Chordata</taxon>
        <taxon>Craniata</taxon>
        <taxon>Vertebrata</taxon>
        <taxon>Euteleostomi</taxon>
        <taxon>Actinopterygii</taxon>
        <taxon>Neopterygii</taxon>
        <taxon>Teleostei</taxon>
        <taxon>Anguilliformes</taxon>
        <taxon>Anguillidae</taxon>
        <taxon>Anguilla</taxon>
    </lineage>
</organism>
<evidence type="ECO:0000313" key="1">
    <source>
        <dbReference type="EMBL" id="JAH37711.1"/>
    </source>
</evidence>
<accession>A0A0E9S8V5</accession>